<dbReference type="AlphaFoldDB" id="A0A7T0Q934"/>
<keyword evidence="1" id="KW-0614">Plasmid</keyword>
<sequence>MDNLFEWPSWVDQSAVFSFVNTPDIKMYVLDLNELYGELIRSYVEWHHNVKEKEQRELNQIKQGWKQWIYRNKMKELEASINSHTKSEDLVTILERFPITKVDFNYPSNRIQGEILDSIMIRLDNFLMKTHHNIVTVNSLDEFTNRLYDLTEVLAHSQSTYEGEMVALFIIERLTVMNKEYQKEVNRTLRNRLARRILQGGS</sequence>
<organism evidence="1">
    <name type="scientific">Listeria seeligeri</name>
    <dbReference type="NCBI Taxonomy" id="1640"/>
    <lineage>
        <taxon>Bacteria</taxon>
        <taxon>Bacillati</taxon>
        <taxon>Bacillota</taxon>
        <taxon>Bacilli</taxon>
        <taxon>Bacillales</taxon>
        <taxon>Listeriaceae</taxon>
        <taxon>Listeria</taxon>
    </lineage>
</organism>
<reference evidence="1" key="1">
    <citation type="journal article" date="2020" name="Int. J. Mol. Sci.">
        <title>Genetic Carriers and Genomic Distribution of cadA6-A Novel Variant of a Cadmium Resistance Determinant Identified in Listeria spp.</title>
        <authorList>
            <person name="Chmielowska C."/>
            <person name="Korsak D."/>
            <person name="Szmulkowska B."/>
            <person name="Krop A."/>
            <person name="Lipka K."/>
            <person name="Krupinska M."/>
            <person name="Bartosik D."/>
        </authorList>
    </citation>
    <scope>NUCLEOTIDE SEQUENCE</scope>
    <source>
        <strain evidence="1">Sr12</strain>
    </source>
</reference>
<dbReference type="EMBL" id="MW124301">
    <property type="protein sequence ID" value="QPL19412.1"/>
    <property type="molecule type" value="Genomic_DNA"/>
</dbReference>
<evidence type="ECO:0000313" key="1">
    <source>
        <dbReference type="EMBL" id="QPL19412.1"/>
    </source>
</evidence>
<reference evidence="1" key="2">
    <citation type="submission" date="2020-10" db="EMBL/GenBank/DDBJ databases">
        <authorList>
            <person name="Chmielowska C.A."/>
            <person name="Korsak D."/>
            <person name="Bartosik D."/>
        </authorList>
    </citation>
    <scope>NUCLEOTIDE SEQUENCE</scope>
    <source>
        <strain evidence="1">Sr12</strain>
        <plasmid evidence="1">pLIS4</plasmid>
    </source>
</reference>
<geneLocation type="plasmid" evidence="1">
    <name>pLIS4</name>
</geneLocation>
<proteinExistence type="predicted"/>
<accession>A0A7T0Q934</accession>
<protein>
    <submittedName>
        <fullName evidence="1">Uncharacterized protein</fullName>
    </submittedName>
</protein>
<gene>
    <name evidence="1" type="ORF">pLIS400386c</name>
</gene>
<dbReference type="RefSeq" id="WP_199202570.1">
    <property type="nucleotide sequence ID" value="NZ_MW124301.1"/>
</dbReference>
<name>A0A7T0Q934_LISSE</name>